<evidence type="ECO:0000313" key="1">
    <source>
        <dbReference type="Proteomes" id="UP000887576"/>
    </source>
</evidence>
<sequence length="181" mass="20212">MLICLTLLLSFILHNTVANPVCPYGTTLSNIEPERCFYYERTARTFNDAENDCFVKGGHLAPIFNSIANLEIAYDICKNHNANLVSIHSDAENTLVGKLTTLGNPQSWQVVGVWIGLMYNTTWTWTDGTPFDYQAWGALDPDLIGASNCVLFYPDGTYSGAYEDYIMKWDSAGCTDIVQRT</sequence>
<proteinExistence type="predicted"/>
<dbReference type="WBParaSite" id="JU765_v2.g11142.t1">
    <property type="protein sequence ID" value="JU765_v2.g11142.t1"/>
    <property type="gene ID" value="JU765_v2.g11142"/>
</dbReference>
<accession>A0AC34PYH1</accession>
<organism evidence="1 2">
    <name type="scientific">Panagrolaimus sp. JU765</name>
    <dbReference type="NCBI Taxonomy" id="591449"/>
    <lineage>
        <taxon>Eukaryota</taxon>
        <taxon>Metazoa</taxon>
        <taxon>Ecdysozoa</taxon>
        <taxon>Nematoda</taxon>
        <taxon>Chromadorea</taxon>
        <taxon>Rhabditida</taxon>
        <taxon>Tylenchina</taxon>
        <taxon>Panagrolaimomorpha</taxon>
        <taxon>Panagrolaimoidea</taxon>
        <taxon>Panagrolaimidae</taxon>
        <taxon>Panagrolaimus</taxon>
    </lineage>
</organism>
<dbReference type="Proteomes" id="UP000887576">
    <property type="component" value="Unplaced"/>
</dbReference>
<name>A0AC34PYH1_9BILA</name>
<evidence type="ECO:0000313" key="2">
    <source>
        <dbReference type="WBParaSite" id="JU765_v2.g11142.t1"/>
    </source>
</evidence>
<reference evidence="2" key="1">
    <citation type="submission" date="2022-11" db="UniProtKB">
        <authorList>
            <consortium name="WormBaseParasite"/>
        </authorList>
    </citation>
    <scope>IDENTIFICATION</scope>
</reference>
<protein>
    <submittedName>
        <fullName evidence="2">C-type lectin domain-containing protein</fullName>
    </submittedName>
</protein>